<dbReference type="PANTHER" id="PTHR42830:SF1">
    <property type="entry name" value="OSMOTICALLY INDUCIBLE FAMILY PROTEIN"/>
    <property type="match status" value="1"/>
</dbReference>
<dbReference type="SUPFAM" id="SSF82784">
    <property type="entry name" value="OsmC-like"/>
    <property type="match status" value="1"/>
</dbReference>
<dbReference type="Pfam" id="PF02566">
    <property type="entry name" value="OsmC"/>
    <property type="match status" value="1"/>
</dbReference>
<accession>A0A1H3FDL0</accession>
<dbReference type="InterPro" id="IPR036102">
    <property type="entry name" value="OsmC/Ohrsf"/>
</dbReference>
<proteinExistence type="predicted"/>
<name>A0A1H3FDL0_9RHOB</name>
<evidence type="ECO:0000313" key="2">
    <source>
        <dbReference type="Proteomes" id="UP000199118"/>
    </source>
</evidence>
<dbReference type="STRING" id="356660.SAMN05444336_11268"/>
<dbReference type="AlphaFoldDB" id="A0A1H3FDL0"/>
<dbReference type="InterPro" id="IPR019904">
    <property type="entry name" value="Peroxiredoxin_OsmC"/>
</dbReference>
<dbReference type="PANTHER" id="PTHR42830">
    <property type="entry name" value="OSMOTICALLY INDUCIBLE FAMILY PROTEIN"/>
    <property type="match status" value="1"/>
</dbReference>
<protein>
    <submittedName>
        <fullName evidence="1">Osmotically inducible protein OsmC</fullName>
    </submittedName>
</protein>
<keyword evidence="2" id="KW-1185">Reference proteome</keyword>
<sequence>MKITRKGSAAWSGGLKDGKGAISTESGALDAHPYGFATRFEGVKGSNPEELIGAAHASCFTMALSLILGEAELTAKSLNTTAKVTLEKLDDGFAVTSIALELTASIPGTDDAQFQELAAKAKANCPISKLMNTDITLTATLS</sequence>
<evidence type="ECO:0000313" key="1">
    <source>
        <dbReference type="EMBL" id="SDX89081.1"/>
    </source>
</evidence>
<dbReference type="GO" id="GO:0004601">
    <property type="term" value="F:peroxidase activity"/>
    <property type="evidence" value="ECO:0007669"/>
    <property type="project" value="InterPro"/>
</dbReference>
<reference evidence="1 2" key="1">
    <citation type="submission" date="2016-10" db="EMBL/GenBank/DDBJ databases">
        <authorList>
            <person name="de Groot N.N."/>
        </authorList>
    </citation>
    <scope>NUCLEOTIDE SEQUENCE [LARGE SCALE GENOMIC DNA]</scope>
    <source>
        <strain evidence="1 2">DSM 17890</strain>
    </source>
</reference>
<dbReference type="InterPro" id="IPR052707">
    <property type="entry name" value="OsmC_Ohr_Peroxiredoxin"/>
</dbReference>
<dbReference type="Gene3D" id="3.30.300.20">
    <property type="match status" value="1"/>
</dbReference>
<organism evidence="1 2">
    <name type="scientific">Albimonas donghaensis</name>
    <dbReference type="NCBI Taxonomy" id="356660"/>
    <lineage>
        <taxon>Bacteria</taxon>
        <taxon>Pseudomonadati</taxon>
        <taxon>Pseudomonadota</taxon>
        <taxon>Alphaproteobacteria</taxon>
        <taxon>Rhodobacterales</taxon>
        <taxon>Paracoccaceae</taxon>
        <taxon>Albimonas</taxon>
    </lineage>
</organism>
<dbReference type="OrthoDB" id="9807532at2"/>
<dbReference type="NCBIfam" id="TIGR03562">
    <property type="entry name" value="osmo_induc_OsmC"/>
    <property type="match status" value="1"/>
</dbReference>
<dbReference type="InterPro" id="IPR015946">
    <property type="entry name" value="KH_dom-like_a/b"/>
</dbReference>
<dbReference type="Proteomes" id="UP000199118">
    <property type="component" value="Unassembled WGS sequence"/>
</dbReference>
<dbReference type="GO" id="GO:0006979">
    <property type="term" value="P:response to oxidative stress"/>
    <property type="evidence" value="ECO:0007669"/>
    <property type="project" value="InterPro"/>
</dbReference>
<dbReference type="InterPro" id="IPR003718">
    <property type="entry name" value="OsmC/Ohr_fam"/>
</dbReference>
<gene>
    <name evidence="1" type="ORF">SAMN05444336_11268</name>
</gene>
<dbReference type="EMBL" id="FNMZ01000012">
    <property type="protein sequence ID" value="SDX89081.1"/>
    <property type="molecule type" value="Genomic_DNA"/>
</dbReference>